<feature type="compositionally biased region" description="Acidic residues" evidence="1">
    <location>
        <begin position="143"/>
        <end position="154"/>
    </location>
</feature>
<accession>A0A4Y2T1T0</accession>
<evidence type="ECO:0000256" key="1">
    <source>
        <dbReference type="SAM" id="MobiDB-lite"/>
    </source>
</evidence>
<feature type="compositionally biased region" description="Basic and acidic residues" evidence="1">
    <location>
        <begin position="17"/>
        <end position="31"/>
    </location>
</feature>
<sequence>MDQEGRLSQGKNQWNRKQKEGRPPSEELATCKKIQELDSRKILTRQLLRRERKRLKRYSPNSEAGIRAAKDVERYNEAMKIGNESLAGRVIRGSGLGSACTLVVSNLLQTKISIWVVLNCTKHPNTKNEDNRSEVDATSCTDMDTESMVDDQEQDNTPPEEGNNQEMVSPRKTARGIPPKKEATPIKTDNMYSQLGEQEIPKSAQKLTSRLRPTAT</sequence>
<feature type="compositionally biased region" description="Basic and acidic residues" evidence="1">
    <location>
        <begin position="126"/>
        <end position="135"/>
    </location>
</feature>
<feature type="region of interest" description="Disordered" evidence="1">
    <location>
        <begin position="123"/>
        <end position="216"/>
    </location>
</feature>
<dbReference type="Proteomes" id="UP000499080">
    <property type="component" value="Unassembled WGS sequence"/>
</dbReference>
<proteinExistence type="predicted"/>
<comment type="caution">
    <text evidence="2">The sequence shown here is derived from an EMBL/GenBank/DDBJ whole genome shotgun (WGS) entry which is preliminary data.</text>
</comment>
<dbReference type="AlphaFoldDB" id="A0A4Y2T1T0"/>
<gene>
    <name evidence="2" type="ORF">AVEN_158054_1</name>
</gene>
<feature type="region of interest" description="Disordered" evidence="1">
    <location>
        <begin position="1"/>
        <end position="31"/>
    </location>
</feature>
<organism evidence="2 3">
    <name type="scientific">Araneus ventricosus</name>
    <name type="common">Orbweaver spider</name>
    <name type="synonym">Epeira ventricosa</name>
    <dbReference type="NCBI Taxonomy" id="182803"/>
    <lineage>
        <taxon>Eukaryota</taxon>
        <taxon>Metazoa</taxon>
        <taxon>Ecdysozoa</taxon>
        <taxon>Arthropoda</taxon>
        <taxon>Chelicerata</taxon>
        <taxon>Arachnida</taxon>
        <taxon>Araneae</taxon>
        <taxon>Araneomorphae</taxon>
        <taxon>Entelegynae</taxon>
        <taxon>Araneoidea</taxon>
        <taxon>Araneidae</taxon>
        <taxon>Araneus</taxon>
    </lineage>
</organism>
<evidence type="ECO:0000313" key="3">
    <source>
        <dbReference type="Proteomes" id="UP000499080"/>
    </source>
</evidence>
<reference evidence="2 3" key="1">
    <citation type="journal article" date="2019" name="Sci. Rep.">
        <title>Orb-weaving spider Araneus ventricosus genome elucidates the spidroin gene catalogue.</title>
        <authorList>
            <person name="Kono N."/>
            <person name="Nakamura H."/>
            <person name="Ohtoshi R."/>
            <person name="Moran D.A.P."/>
            <person name="Shinohara A."/>
            <person name="Yoshida Y."/>
            <person name="Fujiwara M."/>
            <person name="Mori M."/>
            <person name="Tomita M."/>
            <person name="Arakawa K."/>
        </authorList>
    </citation>
    <scope>NUCLEOTIDE SEQUENCE [LARGE SCALE GENOMIC DNA]</scope>
</reference>
<name>A0A4Y2T1T0_ARAVE</name>
<dbReference type="EMBL" id="BGPR01025349">
    <property type="protein sequence ID" value="GBN94171.1"/>
    <property type="molecule type" value="Genomic_DNA"/>
</dbReference>
<keyword evidence="3" id="KW-1185">Reference proteome</keyword>
<protein>
    <submittedName>
        <fullName evidence="2">Uncharacterized protein</fullName>
    </submittedName>
</protein>
<evidence type="ECO:0000313" key="2">
    <source>
        <dbReference type="EMBL" id="GBN94171.1"/>
    </source>
</evidence>